<evidence type="ECO:0000313" key="9">
    <source>
        <dbReference type="EMBL" id="MFC3674477.1"/>
    </source>
</evidence>
<feature type="transmembrane region" description="Helical" evidence="7">
    <location>
        <begin position="287"/>
        <end position="308"/>
    </location>
</feature>
<dbReference type="InterPro" id="IPR050171">
    <property type="entry name" value="MFS_Transporters"/>
</dbReference>
<evidence type="ECO:0000256" key="5">
    <source>
        <dbReference type="ARBA" id="ARBA00022989"/>
    </source>
</evidence>
<accession>A0ABV7VBP1</accession>
<dbReference type="InterPro" id="IPR036259">
    <property type="entry name" value="MFS_trans_sf"/>
</dbReference>
<keyword evidence="2" id="KW-0813">Transport</keyword>
<protein>
    <submittedName>
        <fullName evidence="9">MFS transporter</fullName>
    </submittedName>
</protein>
<evidence type="ECO:0000256" key="2">
    <source>
        <dbReference type="ARBA" id="ARBA00022448"/>
    </source>
</evidence>
<gene>
    <name evidence="9" type="ORF">ACFOOQ_02915</name>
</gene>
<feature type="transmembrane region" description="Helical" evidence="7">
    <location>
        <begin position="12"/>
        <end position="35"/>
    </location>
</feature>
<dbReference type="EMBL" id="JBHRYJ010000001">
    <property type="protein sequence ID" value="MFC3674477.1"/>
    <property type="molecule type" value="Genomic_DNA"/>
</dbReference>
<evidence type="ECO:0000256" key="7">
    <source>
        <dbReference type="SAM" id="Phobius"/>
    </source>
</evidence>
<dbReference type="Proteomes" id="UP001595711">
    <property type="component" value="Unassembled WGS sequence"/>
</dbReference>
<reference evidence="10" key="1">
    <citation type="journal article" date="2019" name="Int. J. Syst. Evol. Microbiol.">
        <title>The Global Catalogue of Microorganisms (GCM) 10K type strain sequencing project: providing services to taxonomists for standard genome sequencing and annotation.</title>
        <authorList>
            <consortium name="The Broad Institute Genomics Platform"/>
            <consortium name="The Broad Institute Genome Sequencing Center for Infectious Disease"/>
            <person name="Wu L."/>
            <person name="Ma J."/>
        </authorList>
    </citation>
    <scope>NUCLEOTIDE SEQUENCE [LARGE SCALE GENOMIC DNA]</scope>
    <source>
        <strain evidence="10">KCTC 42182</strain>
    </source>
</reference>
<dbReference type="PROSITE" id="PS50850">
    <property type="entry name" value="MFS"/>
    <property type="match status" value="1"/>
</dbReference>
<dbReference type="Gene3D" id="1.20.1250.20">
    <property type="entry name" value="MFS general substrate transporter like domains"/>
    <property type="match status" value="1"/>
</dbReference>
<evidence type="ECO:0000256" key="4">
    <source>
        <dbReference type="ARBA" id="ARBA00022692"/>
    </source>
</evidence>
<feature type="transmembrane region" description="Helical" evidence="7">
    <location>
        <begin position="47"/>
        <end position="66"/>
    </location>
</feature>
<feature type="domain" description="Major facilitator superfamily (MFS) profile" evidence="8">
    <location>
        <begin position="11"/>
        <end position="389"/>
    </location>
</feature>
<feature type="transmembrane region" description="Helical" evidence="7">
    <location>
        <begin position="78"/>
        <end position="95"/>
    </location>
</feature>
<dbReference type="PANTHER" id="PTHR23517">
    <property type="entry name" value="RESISTANCE PROTEIN MDTM, PUTATIVE-RELATED-RELATED"/>
    <property type="match status" value="1"/>
</dbReference>
<evidence type="ECO:0000256" key="3">
    <source>
        <dbReference type="ARBA" id="ARBA00022475"/>
    </source>
</evidence>
<keyword evidence="10" id="KW-1185">Reference proteome</keyword>
<dbReference type="PANTHER" id="PTHR23517:SF2">
    <property type="entry name" value="MULTIDRUG RESISTANCE PROTEIN MDTH"/>
    <property type="match status" value="1"/>
</dbReference>
<evidence type="ECO:0000259" key="8">
    <source>
        <dbReference type="PROSITE" id="PS50850"/>
    </source>
</evidence>
<dbReference type="SUPFAM" id="SSF103473">
    <property type="entry name" value="MFS general substrate transporter"/>
    <property type="match status" value="1"/>
</dbReference>
<keyword evidence="6 7" id="KW-0472">Membrane</keyword>
<keyword evidence="4 7" id="KW-0812">Transmembrane</keyword>
<dbReference type="Pfam" id="PF07690">
    <property type="entry name" value="MFS_1"/>
    <property type="match status" value="1"/>
</dbReference>
<dbReference type="InterPro" id="IPR011701">
    <property type="entry name" value="MFS"/>
</dbReference>
<evidence type="ECO:0000256" key="1">
    <source>
        <dbReference type="ARBA" id="ARBA00004651"/>
    </source>
</evidence>
<dbReference type="InterPro" id="IPR020846">
    <property type="entry name" value="MFS_dom"/>
</dbReference>
<feature type="transmembrane region" description="Helical" evidence="7">
    <location>
        <begin position="137"/>
        <end position="158"/>
    </location>
</feature>
<keyword evidence="3" id="KW-1003">Cell membrane</keyword>
<keyword evidence="5 7" id="KW-1133">Transmembrane helix</keyword>
<feature type="transmembrane region" description="Helical" evidence="7">
    <location>
        <begin position="164"/>
        <end position="186"/>
    </location>
</feature>
<feature type="transmembrane region" description="Helical" evidence="7">
    <location>
        <begin position="362"/>
        <end position="384"/>
    </location>
</feature>
<evidence type="ECO:0000256" key="6">
    <source>
        <dbReference type="ARBA" id="ARBA00023136"/>
    </source>
</evidence>
<dbReference type="RefSeq" id="WP_379721520.1">
    <property type="nucleotide sequence ID" value="NZ_JBHRYJ010000001.1"/>
</dbReference>
<feature type="transmembrane region" description="Helical" evidence="7">
    <location>
        <begin position="215"/>
        <end position="235"/>
    </location>
</feature>
<organism evidence="9 10">
    <name type="scientific">Ferrovibrio xuzhouensis</name>
    <dbReference type="NCBI Taxonomy" id="1576914"/>
    <lineage>
        <taxon>Bacteria</taxon>
        <taxon>Pseudomonadati</taxon>
        <taxon>Pseudomonadota</taxon>
        <taxon>Alphaproteobacteria</taxon>
        <taxon>Rhodospirillales</taxon>
        <taxon>Rhodospirillaceae</taxon>
        <taxon>Ferrovibrio</taxon>
    </lineage>
</organism>
<feature type="transmembrane region" description="Helical" evidence="7">
    <location>
        <begin position="101"/>
        <end position="125"/>
    </location>
</feature>
<name>A0ABV7VBP1_9PROT</name>
<proteinExistence type="predicted"/>
<evidence type="ECO:0000313" key="10">
    <source>
        <dbReference type="Proteomes" id="UP001595711"/>
    </source>
</evidence>
<comment type="subcellular location">
    <subcellularLocation>
        <location evidence="1">Cell membrane</location>
        <topology evidence="1">Multi-pass membrane protein</topology>
    </subcellularLocation>
</comment>
<sequence length="396" mass="41703">MPISHERRTIVTIALGTAQTLSWGSTYYLPAILAVPMAREFGISTDWVYGIFSVAMLMTAFMGPAVGRRIDRFGGRGILMVSSLVFATGLGLLGWSPNLPVFIAGWLIIGLGMGMGLYEAAFAALTAIYGTGARNSITGITLLAGFASTVCWPISAFVDAEMGWRATCYVWAVAHLVLALPIYVLMIPKELGEHTRPEASAAATDGAPLWNRQMILLAFAFAATWITSTAMAAHLPRLLEDAGATKTAAIAAAALVGPAQVAARVLEFSVLQRFHPLLSARLASITHPIGAAAVLLFGAPAAYFFTIIHGSGNGVMTIAKGTLPLAIFGPYGYGRRQGLLAAPSRFGQAASPFVFAVLIEHFGVGALMFTSGLCVAGFIAMMLLRTESSALERASV</sequence>
<comment type="caution">
    <text evidence="9">The sequence shown here is derived from an EMBL/GenBank/DDBJ whole genome shotgun (WGS) entry which is preliminary data.</text>
</comment>